<dbReference type="RefSeq" id="WP_109823418.1">
    <property type="nucleotide sequence ID" value="NZ_QGKL01000030.1"/>
</dbReference>
<name>A0A317CIA1_9GAMM</name>
<proteinExistence type="predicted"/>
<evidence type="ECO:0000256" key="1">
    <source>
        <dbReference type="SAM" id="Coils"/>
    </source>
</evidence>
<accession>A0A317CIA1</accession>
<evidence type="ECO:0000313" key="3">
    <source>
        <dbReference type="Proteomes" id="UP000245506"/>
    </source>
</evidence>
<feature type="coiled-coil region" evidence="1">
    <location>
        <begin position="16"/>
        <end position="46"/>
    </location>
</feature>
<gene>
    <name evidence="2" type="ORF">DKT75_10660</name>
</gene>
<comment type="caution">
    <text evidence="2">The sequence shown here is derived from an EMBL/GenBank/DDBJ whole genome shotgun (WGS) entry which is preliminary data.</text>
</comment>
<evidence type="ECO:0000313" key="2">
    <source>
        <dbReference type="EMBL" id="PWQ96032.1"/>
    </source>
</evidence>
<sequence length="73" mass="8584">MNNIQTLTTERLRTLVTETESTLISLKEELDRREELAQEHEVANLEHHMQSAELSLRSIRDFLAFLSNDMKKK</sequence>
<reference evidence="2 3" key="1">
    <citation type="submission" date="2018-05" db="EMBL/GenBank/DDBJ databases">
        <title>Leucothrix arctica sp. nov., isolated from Arctic seawater.</title>
        <authorList>
            <person name="Choi A."/>
            <person name="Baek K."/>
        </authorList>
    </citation>
    <scope>NUCLEOTIDE SEQUENCE [LARGE SCALE GENOMIC DNA]</scope>
    <source>
        <strain evidence="2 3">IMCC9719</strain>
    </source>
</reference>
<keyword evidence="1" id="KW-0175">Coiled coil</keyword>
<dbReference type="AlphaFoldDB" id="A0A317CIA1"/>
<dbReference type="OrthoDB" id="286961at2"/>
<keyword evidence="3" id="KW-1185">Reference proteome</keyword>
<protein>
    <submittedName>
        <fullName evidence="2">Uncharacterized protein</fullName>
    </submittedName>
</protein>
<dbReference type="Proteomes" id="UP000245506">
    <property type="component" value="Unassembled WGS sequence"/>
</dbReference>
<dbReference type="EMBL" id="QGKL01000030">
    <property type="protein sequence ID" value="PWQ96032.1"/>
    <property type="molecule type" value="Genomic_DNA"/>
</dbReference>
<organism evidence="2 3">
    <name type="scientific">Leucothrix arctica</name>
    <dbReference type="NCBI Taxonomy" id="1481894"/>
    <lineage>
        <taxon>Bacteria</taxon>
        <taxon>Pseudomonadati</taxon>
        <taxon>Pseudomonadota</taxon>
        <taxon>Gammaproteobacteria</taxon>
        <taxon>Thiotrichales</taxon>
        <taxon>Thiotrichaceae</taxon>
        <taxon>Leucothrix</taxon>
    </lineage>
</organism>